<gene>
    <name evidence="4" type="ORF">FSCG_01488</name>
</gene>
<name>A0A0M1VVR1_FUSVC</name>
<accession>A0A0M1VVR1</accession>
<keyword evidence="1" id="KW-0808">Transferase</keyword>
<protein>
    <submittedName>
        <fullName evidence="4">RfaE, domain I</fullName>
    </submittedName>
</protein>
<dbReference type="FunFam" id="3.40.1190.20:FF:000002">
    <property type="entry name" value="Bifunctional protein HldE"/>
    <property type="match status" value="1"/>
</dbReference>
<organism evidence="4 5">
    <name type="scientific">Fusobacterium vincentii 4_1_13</name>
    <dbReference type="NCBI Taxonomy" id="469606"/>
    <lineage>
        <taxon>Bacteria</taxon>
        <taxon>Fusobacteriati</taxon>
        <taxon>Fusobacteriota</taxon>
        <taxon>Fusobacteriia</taxon>
        <taxon>Fusobacteriales</taxon>
        <taxon>Fusobacteriaceae</taxon>
        <taxon>Fusobacterium</taxon>
    </lineage>
</organism>
<dbReference type="PANTHER" id="PTHR46969:SF1">
    <property type="entry name" value="BIFUNCTIONAL PROTEIN HLDE"/>
    <property type="match status" value="1"/>
</dbReference>
<comment type="caution">
    <text evidence="4">The sequence shown here is derived from an EMBL/GenBank/DDBJ whole genome shotgun (WGS) entry which is preliminary data.</text>
</comment>
<dbReference type="GO" id="GO:0033786">
    <property type="term" value="F:heptose-1-phosphate adenylyltransferase activity"/>
    <property type="evidence" value="ECO:0007669"/>
    <property type="project" value="TreeGrafter"/>
</dbReference>
<dbReference type="RefSeq" id="WP_008800551.1">
    <property type="nucleotide sequence ID" value="NZ_KQ235733.1"/>
</dbReference>
<dbReference type="InterPro" id="IPR011913">
    <property type="entry name" value="RfaE_dom_I"/>
</dbReference>
<dbReference type="Pfam" id="PF00294">
    <property type="entry name" value="PfkB"/>
    <property type="match status" value="1"/>
</dbReference>
<dbReference type="CDD" id="cd01172">
    <property type="entry name" value="RfaE_like"/>
    <property type="match status" value="1"/>
</dbReference>
<dbReference type="NCBIfam" id="TIGR02198">
    <property type="entry name" value="rfaE_dom_I"/>
    <property type="match status" value="1"/>
</dbReference>
<dbReference type="EMBL" id="ACDE02000003">
    <property type="protein sequence ID" value="EEO40775.1"/>
    <property type="molecule type" value="Genomic_DNA"/>
</dbReference>
<proteinExistence type="predicted"/>
<dbReference type="HOGENOM" id="CLU_021150_0_1_0"/>
<reference evidence="4 5" key="1">
    <citation type="submission" date="2011-10" db="EMBL/GenBank/DDBJ databases">
        <title>The Genome Sequence of Fusobacterium sp. 4_1_13.</title>
        <authorList>
            <consortium name="The Broad Institute Genome Sequencing Platform"/>
            <person name="Earl A."/>
            <person name="Ward D."/>
            <person name="Feldgarden M."/>
            <person name="Gevers D."/>
            <person name="Strauss J."/>
            <person name="Ambrose C."/>
            <person name="Allen-Vercoe E."/>
            <person name="Young S.K."/>
            <person name="Zeng Q."/>
            <person name="Gargeya S."/>
            <person name="Fitzgerald M."/>
            <person name="Haas B."/>
            <person name="Abouelleil A."/>
            <person name="Alvarado L."/>
            <person name="Arachchi H.M."/>
            <person name="Berlin A."/>
            <person name="Brown A."/>
            <person name="Chapman S.B."/>
            <person name="Chen Z."/>
            <person name="Dunbar C."/>
            <person name="Freedman E."/>
            <person name="Gearin G."/>
            <person name="Goldberg J."/>
            <person name="Griggs A."/>
            <person name="Gujja S."/>
            <person name="Heiman D."/>
            <person name="Howarth C."/>
            <person name="Larson L."/>
            <person name="Lui A."/>
            <person name="MacDonald P.J."/>
            <person name="Montmayeur A."/>
            <person name="Murphy C."/>
            <person name="Neiman D."/>
            <person name="Pearson M."/>
            <person name="Priest M."/>
            <person name="Roberts A."/>
            <person name="Saif S."/>
            <person name="Shea T."/>
            <person name="Shenoy N."/>
            <person name="Sisk P."/>
            <person name="Stolte C."/>
            <person name="Sykes S."/>
            <person name="Wortman J."/>
            <person name="Nusbaum C."/>
            <person name="Birren B."/>
        </authorList>
    </citation>
    <scope>NUCLEOTIDE SEQUENCE [LARGE SCALE GENOMIC DNA]</scope>
    <source>
        <strain evidence="4 5">4_1_13</strain>
    </source>
</reference>
<dbReference type="GO" id="GO:0016773">
    <property type="term" value="F:phosphotransferase activity, alcohol group as acceptor"/>
    <property type="evidence" value="ECO:0007669"/>
    <property type="project" value="InterPro"/>
</dbReference>
<feature type="domain" description="Carbohydrate kinase PfkB" evidence="3">
    <location>
        <begin position="13"/>
        <end position="307"/>
    </location>
</feature>
<keyword evidence="2" id="KW-0418">Kinase</keyword>
<dbReference type="GO" id="GO:0033785">
    <property type="term" value="F:heptose 7-phosphate kinase activity"/>
    <property type="evidence" value="ECO:0007669"/>
    <property type="project" value="TreeGrafter"/>
</dbReference>
<evidence type="ECO:0000259" key="3">
    <source>
        <dbReference type="Pfam" id="PF00294"/>
    </source>
</evidence>
<evidence type="ECO:0000256" key="2">
    <source>
        <dbReference type="ARBA" id="ARBA00022777"/>
    </source>
</evidence>
<evidence type="ECO:0000313" key="4">
    <source>
        <dbReference type="EMBL" id="EEO40775.1"/>
    </source>
</evidence>
<evidence type="ECO:0000313" key="5">
    <source>
        <dbReference type="Proteomes" id="UP000004925"/>
    </source>
</evidence>
<dbReference type="PANTHER" id="PTHR46969">
    <property type="entry name" value="BIFUNCTIONAL PROTEIN HLDE"/>
    <property type="match status" value="1"/>
</dbReference>
<evidence type="ECO:0000256" key="1">
    <source>
        <dbReference type="ARBA" id="ARBA00022679"/>
    </source>
</evidence>
<dbReference type="Gene3D" id="3.40.1190.20">
    <property type="match status" value="1"/>
</dbReference>
<dbReference type="SUPFAM" id="SSF53613">
    <property type="entry name" value="Ribokinase-like"/>
    <property type="match status" value="1"/>
</dbReference>
<dbReference type="InterPro" id="IPR029056">
    <property type="entry name" value="Ribokinase-like"/>
</dbReference>
<dbReference type="AlphaFoldDB" id="A0A0M1VVR1"/>
<dbReference type="Proteomes" id="UP000004925">
    <property type="component" value="Unassembled WGS sequence"/>
</dbReference>
<sequence>MISKLIENFKNIKIAVIGDLMLDEYIIGKVDRISPEAPVPVVKVTEEKFVLGGAANVINNLAALGANVYCGGLVGKDKNAEKLINAFPKNVDCNLILKVENRPTIVKKRVIAGHQQLLRLDWEEEFYINEDEENIIIENLKNHIKELNAVILSDYNKGLLTKSLSQKIIKLCRENNVIVTVDPKPKNISNFVGASSITPNKKEAYAAVEANPSENIDIVGEELKKKYNLDIVLITRSEEGMTLYDKEIHNIPTYAKEVYDVTGAGDTVISVFTLAKAAGATWEEAAKIANAAGGIVVGKIGTSTVSEKELIETYNSIYKTGDACKC</sequence>
<dbReference type="eggNOG" id="COG2870">
    <property type="taxonomic scope" value="Bacteria"/>
</dbReference>
<dbReference type="GO" id="GO:0005829">
    <property type="term" value="C:cytosol"/>
    <property type="evidence" value="ECO:0007669"/>
    <property type="project" value="TreeGrafter"/>
</dbReference>
<dbReference type="InterPro" id="IPR011611">
    <property type="entry name" value="PfkB_dom"/>
</dbReference>